<keyword evidence="2" id="KW-0732">Signal</keyword>
<dbReference type="Proteomes" id="UP000282084">
    <property type="component" value="Unassembled WGS sequence"/>
</dbReference>
<feature type="region of interest" description="Disordered" evidence="1">
    <location>
        <begin position="22"/>
        <end position="103"/>
    </location>
</feature>
<gene>
    <name evidence="3" type="ORF">C8E97_1737</name>
</gene>
<sequence length="117" mass="12414">MARAVVAAVLLALVAVLTPAPSGPEHVLLTAVPGNRAPTPNEALSEEEPNREHRKGPEPRTLSSAQRAGHQHRACPSLRPGAAACARVEPPEPVPLDPATDHLHTRLTPSTLQVFRN</sequence>
<protein>
    <submittedName>
        <fullName evidence="3">Uncharacterized protein</fullName>
    </submittedName>
</protein>
<proteinExistence type="predicted"/>
<evidence type="ECO:0000313" key="3">
    <source>
        <dbReference type="EMBL" id="RKT53182.1"/>
    </source>
</evidence>
<evidence type="ECO:0000256" key="2">
    <source>
        <dbReference type="SAM" id="SignalP"/>
    </source>
</evidence>
<comment type="caution">
    <text evidence="3">The sequence shown here is derived from an EMBL/GenBank/DDBJ whole genome shotgun (WGS) entry which is preliminary data.</text>
</comment>
<keyword evidence="4" id="KW-1185">Reference proteome</keyword>
<organism evidence="3 4">
    <name type="scientific">Saccharothrix australiensis</name>
    <dbReference type="NCBI Taxonomy" id="2072"/>
    <lineage>
        <taxon>Bacteria</taxon>
        <taxon>Bacillati</taxon>
        <taxon>Actinomycetota</taxon>
        <taxon>Actinomycetes</taxon>
        <taxon>Pseudonocardiales</taxon>
        <taxon>Pseudonocardiaceae</taxon>
        <taxon>Saccharothrix</taxon>
    </lineage>
</organism>
<reference evidence="3 4" key="1">
    <citation type="submission" date="2018-10" db="EMBL/GenBank/DDBJ databases">
        <title>Sequencing the genomes of 1000 actinobacteria strains.</title>
        <authorList>
            <person name="Klenk H.-P."/>
        </authorList>
    </citation>
    <scope>NUCLEOTIDE SEQUENCE [LARGE SCALE GENOMIC DNA]</scope>
    <source>
        <strain evidence="3 4">DSM 43800</strain>
    </source>
</reference>
<feature type="compositionally biased region" description="Basic and acidic residues" evidence="1">
    <location>
        <begin position="48"/>
        <end position="58"/>
    </location>
</feature>
<dbReference type="AlphaFoldDB" id="A0A495VUZ9"/>
<dbReference type="OrthoDB" id="9967481at2"/>
<dbReference type="EMBL" id="RBXO01000001">
    <property type="protein sequence ID" value="RKT53182.1"/>
    <property type="molecule type" value="Genomic_DNA"/>
</dbReference>
<accession>A0A495VUZ9</accession>
<name>A0A495VUZ9_9PSEU</name>
<dbReference type="RefSeq" id="WP_147455032.1">
    <property type="nucleotide sequence ID" value="NZ_RBXO01000001.1"/>
</dbReference>
<feature type="signal peptide" evidence="2">
    <location>
        <begin position="1"/>
        <end position="22"/>
    </location>
</feature>
<feature type="chain" id="PRO_5019863272" evidence="2">
    <location>
        <begin position="23"/>
        <end position="117"/>
    </location>
</feature>
<evidence type="ECO:0000256" key="1">
    <source>
        <dbReference type="SAM" id="MobiDB-lite"/>
    </source>
</evidence>
<evidence type="ECO:0000313" key="4">
    <source>
        <dbReference type="Proteomes" id="UP000282084"/>
    </source>
</evidence>